<dbReference type="EMBL" id="BTFZ01000002">
    <property type="protein sequence ID" value="GMM33902.1"/>
    <property type="molecule type" value="Genomic_DNA"/>
</dbReference>
<dbReference type="GO" id="GO:0006493">
    <property type="term" value="P:protein O-linked glycosylation"/>
    <property type="evidence" value="ECO:0007669"/>
    <property type="project" value="TreeGrafter"/>
</dbReference>
<keyword evidence="12" id="KW-1185">Reference proteome</keyword>
<dbReference type="Proteomes" id="UP001360560">
    <property type="component" value="Unassembled WGS sequence"/>
</dbReference>
<dbReference type="GO" id="GO:0005794">
    <property type="term" value="C:Golgi apparatus"/>
    <property type="evidence" value="ECO:0007669"/>
    <property type="project" value="TreeGrafter"/>
</dbReference>
<evidence type="ECO:0000256" key="7">
    <source>
        <dbReference type="ARBA" id="ARBA00022989"/>
    </source>
</evidence>
<evidence type="ECO:0000256" key="6">
    <source>
        <dbReference type="ARBA" id="ARBA00022968"/>
    </source>
</evidence>
<keyword evidence="6" id="KW-0735">Signal-anchor</keyword>
<gene>
    <name evidence="11" type="ORF">DASC09_012270</name>
</gene>
<dbReference type="Pfam" id="PF11051">
    <property type="entry name" value="Mannosyl_trans3"/>
    <property type="match status" value="1"/>
</dbReference>
<dbReference type="RefSeq" id="XP_064850902.1">
    <property type="nucleotide sequence ID" value="XM_064994830.1"/>
</dbReference>
<keyword evidence="5 10" id="KW-0812">Transmembrane</keyword>
<evidence type="ECO:0008006" key="13">
    <source>
        <dbReference type="Google" id="ProtNLM"/>
    </source>
</evidence>
<keyword evidence="7 10" id="KW-1133">Transmembrane helix</keyword>
<keyword evidence="9" id="KW-0325">Glycoprotein</keyword>
<reference evidence="11 12" key="1">
    <citation type="journal article" date="2023" name="Elife">
        <title>Identification of key yeast species and microbe-microbe interactions impacting larval growth of Drosophila in the wild.</title>
        <authorList>
            <person name="Mure A."/>
            <person name="Sugiura Y."/>
            <person name="Maeda R."/>
            <person name="Honda K."/>
            <person name="Sakurai N."/>
            <person name="Takahashi Y."/>
            <person name="Watada M."/>
            <person name="Katoh T."/>
            <person name="Gotoh A."/>
            <person name="Gotoh Y."/>
            <person name="Taniguchi I."/>
            <person name="Nakamura K."/>
            <person name="Hayashi T."/>
            <person name="Katayama T."/>
            <person name="Uemura T."/>
            <person name="Hattori Y."/>
        </authorList>
    </citation>
    <scope>NUCLEOTIDE SEQUENCE [LARGE SCALE GENOMIC DNA]</scope>
    <source>
        <strain evidence="11 12">SC-9</strain>
    </source>
</reference>
<dbReference type="PANTHER" id="PTHR31392">
    <property type="entry name" value="ALPHA-1,3-MANNOSYLTRANSFERASE MNN1-RELATED"/>
    <property type="match status" value="1"/>
</dbReference>
<accession>A0AAV5QH30</accession>
<comment type="similarity">
    <text evidence="2">Belongs to the MNN1/MNT family.</text>
</comment>
<evidence type="ECO:0000256" key="4">
    <source>
        <dbReference type="ARBA" id="ARBA00022679"/>
    </source>
</evidence>
<evidence type="ECO:0000256" key="8">
    <source>
        <dbReference type="ARBA" id="ARBA00023136"/>
    </source>
</evidence>
<comment type="subcellular location">
    <subcellularLocation>
        <location evidence="1">Membrane</location>
        <topology evidence="1">Single-pass type II membrane protein</topology>
    </subcellularLocation>
</comment>
<dbReference type="GO" id="GO:0016020">
    <property type="term" value="C:membrane"/>
    <property type="evidence" value="ECO:0007669"/>
    <property type="project" value="UniProtKB-SubCell"/>
</dbReference>
<organism evidence="11 12">
    <name type="scientific">Saccharomycopsis crataegensis</name>
    <dbReference type="NCBI Taxonomy" id="43959"/>
    <lineage>
        <taxon>Eukaryota</taxon>
        <taxon>Fungi</taxon>
        <taxon>Dikarya</taxon>
        <taxon>Ascomycota</taxon>
        <taxon>Saccharomycotina</taxon>
        <taxon>Saccharomycetes</taxon>
        <taxon>Saccharomycopsidaceae</taxon>
        <taxon>Saccharomycopsis</taxon>
    </lineage>
</organism>
<dbReference type="SUPFAM" id="SSF53448">
    <property type="entry name" value="Nucleotide-diphospho-sugar transferases"/>
    <property type="match status" value="1"/>
</dbReference>
<dbReference type="InterPro" id="IPR022751">
    <property type="entry name" value="Alpha_mannosyltransferase"/>
</dbReference>
<evidence type="ECO:0000256" key="5">
    <source>
        <dbReference type="ARBA" id="ARBA00022692"/>
    </source>
</evidence>
<feature type="transmembrane region" description="Helical" evidence="10">
    <location>
        <begin position="12"/>
        <end position="34"/>
    </location>
</feature>
<dbReference type="PANTHER" id="PTHR31392:SF1">
    <property type="entry name" value="ALPHA-1,3-MANNOSYLTRANSFERASE MNN1-RELATED"/>
    <property type="match status" value="1"/>
</dbReference>
<sequence>MIKGFYSGRFLRISSLLISAIVIYRIVINCFFLPDPGSIEYYSYLTSAVPDFKNLDGKEKCRAYFKYLDKISPQWKIEDHYVINDNTRMSMNDEVRHLRTFYNCYLKDVSKDWEDAKSEIQNGEPVKGETKAIYLLDNLYHLKNFVLGGGKSLLDDDITCPSLHGKMFPYFSNKIPVFTRWDGQKFGEIPNFRSIYPTNIDKTDLDNIDYDTVFDYSPEITQHDSCLMSYYKRNLEGKGIVITTNGVYAQKAIALIKVLRTLGNELPIQIVHSGLTKKKYSQLIHAARDPIDKINIPDTAFDSLNGEQKIKVKNFPKQELWFVNIQGCFAPDIELKGYAMKIFAYIFTTFEDVILLDADTVPFVPMERFFNMKQYKESQALFFQDRTDLKFNNPDDIQFFKDLMPNELDQSLMDHTPVTDHTLKNRFLNENFYYFMEAGLIAINKKRHYGGVLMSLQLTYWNKAIKEMLWGDKELYWLALSIMGDEDYQFNSHGAVSVGEVSQPQQHLYSTSGSAEVCSTHPGQISDNDDHSLLWINSGFETCKDARNIGWDRKQTKYKDMSRSELRKYYKSPLKIKAALLPAKTLGEFANDKGYPERGWLQTHFCYGYLWCAYDKISAFDEPKFRGKLIEYSEEEVGWFDFLGAVWMSDKNMS</sequence>
<dbReference type="AlphaFoldDB" id="A0AAV5QH30"/>
<proteinExistence type="inferred from homology"/>
<evidence type="ECO:0000256" key="3">
    <source>
        <dbReference type="ARBA" id="ARBA00022676"/>
    </source>
</evidence>
<protein>
    <recommendedName>
        <fullName evidence="13">Alpha-1,3-mannosyltransferase</fullName>
    </recommendedName>
</protein>
<keyword evidence="8 10" id="KW-0472">Membrane</keyword>
<comment type="caution">
    <text evidence="11">The sequence shown here is derived from an EMBL/GenBank/DDBJ whole genome shotgun (WGS) entry which is preliminary data.</text>
</comment>
<name>A0AAV5QH30_9ASCO</name>
<evidence type="ECO:0000256" key="10">
    <source>
        <dbReference type="SAM" id="Phobius"/>
    </source>
</evidence>
<evidence type="ECO:0000256" key="9">
    <source>
        <dbReference type="ARBA" id="ARBA00023180"/>
    </source>
</evidence>
<dbReference type="InterPro" id="IPR029044">
    <property type="entry name" value="Nucleotide-diphossugar_trans"/>
</dbReference>
<dbReference type="GeneID" id="90071881"/>
<keyword evidence="4" id="KW-0808">Transferase</keyword>
<evidence type="ECO:0000313" key="11">
    <source>
        <dbReference type="EMBL" id="GMM33902.1"/>
    </source>
</evidence>
<dbReference type="Gene3D" id="3.90.550.10">
    <property type="entry name" value="Spore Coat Polysaccharide Biosynthesis Protein SpsA, Chain A"/>
    <property type="match status" value="1"/>
</dbReference>
<keyword evidence="3" id="KW-0328">Glycosyltransferase</keyword>
<dbReference type="GO" id="GO:0000033">
    <property type="term" value="F:alpha-1,3-mannosyltransferase activity"/>
    <property type="evidence" value="ECO:0007669"/>
    <property type="project" value="TreeGrafter"/>
</dbReference>
<evidence type="ECO:0000313" key="12">
    <source>
        <dbReference type="Proteomes" id="UP001360560"/>
    </source>
</evidence>
<evidence type="ECO:0000256" key="1">
    <source>
        <dbReference type="ARBA" id="ARBA00004606"/>
    </source>
</evidence>
<evidence type="ECO:0000256" key="2">
    <source>
        <dbReference type="ARBA" id="ARBA00009105"/>
    </source>
</evidence>